<dbReference type="InParanoid" id="A0A286XZX4"/>
<dbReference type="STRING" id="10141.ENSCPOP00000030858"/>
<dbReference type="Pfam" id="PF00617">
    <property type="entry name" value="RasGEF"/>
    <property type="match status" value="1"/>
</dbReference>
<keyword evidence="1 2" id="KW-0344">Guanine-nucleotide releasing factor</keyword>
<evidence type="ECO:0000259" key="4">
    <source>
        <dbReference type="PROSITE" id="PS50009"/>
    </source>
</evidence>
<dbReference type="FunCoup" id="A0A286XZX4">
    <property type="interactions" value="753"/>
</dbReference>
<dbReference type="OMA" id="LQPNEDC"/>
<dbReference type="SUPFAM" id="SSF54236">
    <property type="entry name" value="Ubiquitin-like"/>
    <property type="match status" value="1"/>
</dbReference>
<dbReference type="InterPro" id="IPR023578">
    <property type="entry name" value="Ras_GEF_dom_sf"/>
</dbReference>
<dbReference type="Gene3D" id="3.10.20.90">
    <property type="entry name" value="Phosphatidylinositol 3-kinase Catalytic Subunit, Chain A, domain 1"/>
    <property type="match status" value="1"/>
</dbReference>
<dbReference type="AlphaFoldDB" id="A0A286XZX4"/>
<dbReference type="GO" id="GO:0007265">
    <property type="term" value="P:Ras protein signal transduction"/>
    <property type="evidence" value="ECO:0007669"/>
    <property type="project" value="TreeGrafter"/>
</dbReference>
<feature type="compositionally biased region" description="Low complexity" evidence="3">
    <location>
        <begin position="42"/>
        <end position="52"/>
    </location>
</feature>
<evidence type="ECO:0000313" key="5">
    <source>
        <dbReference type="Ensembl" id="ENSCPOP00000030858.1"/>
    </source>
</evidence>
<feature type="region of interest" description="Disordered" evidence="3">
    <location>
        <begin position="82"/>
        <end position="133"/>
    </location>
</feature>
<dbReference type="Gene3D" id="1.20.870.10">
    <property type="entry name" value="Son of sevenless (SoS) protein Chain: S domain 1"/>
    <property type="match status" value="1"/>
</dbReference>
<dbReference type="SUPFAM" id="SSF48366">
    <property type="entry name" value="Ras GEF"/>
    <property type="match status" value="1"/>
</dbReference>
<gene>
    <name evidence="5" type="primary">RAPGEFL1</name>
</gene>
<dbReference type="FunFam" id="1.10.840.10:FF:000002">
    <property type="entry name" value="Rap guanine nucleotide exchange factor 4"/>
    <property type="match status" value="1"/>
</dbReference>
<dbReference type="GO" id="GO:0030552">
    <property type="term" value="F:cAMP binding"/>
    <property type="evidence" value="ECO:0007669"/>
    <property type="project" value="UniProtKB-ARBA"/>
</dbReference>
<reference evidence="5" key="2">
    <citation type="submission" date="2025-08" db="UniProtKB">
        <authorList>
            <consortium name="Ensembl"/>
        </authorList>
    </citation>
    <scope>IDENTIFICATION</scope>
    <source>
        <strain evidence="5">2N</strain>
    </source>
</reference>
<dbReference type="Gene3D" id="1.10.840.10">
    <property type="entry name" value="Ras guanine-nucleotide exchange factors catalytic domain"/>
    <property type="match status" value="1"/>
</dbReference>
<evidence type="ECO:0000256" key="3">
    <source>
        <dbReference type="SAM" id="MobiDB-lite"/>
    </source>
</evidence>
<dbReference type="GO" id="GO:0005085">
    <property type="term" value="F:guanyl-nucleotide exchange factor activity"/>
    <property type="evidence" value="ECO:0007669"/>
    <property type="project" value="UniProtKB-KW"/>
</dbReference>
<dbReference type="Proteomes" id="UP000005447">
    <property type="component" value="Unassembled WGS sequence"/>
</dbReference>
<dbReference type="InterPro" id="IPR008937">
    <property type="entry name" value="Ras-like_GEF"/>
</dbReference>
<dbReference type="VEuPathDB" id="HostDB:ENSCPOG00000030072"/>
<feature type="region of interest" description="Disordered" evidence="3">
    <location>
        <begin position="1"/>
        <end position="52"/>
    </location>
</feature>
<organism evidence="5 6">
    <name type="scientific">Cavia porcellus</name>
    <name type="common">Guinea pig</name>
    <dbReference type="NCBI Taxonomy" id="10141"/>
    <lineage>
        <taxon>Eukaryota</taxon>
        <taxon>Metazoa</taxon>
        <taxon>Chordata</taxon>
        <taxon>Craniata</taxon>
        <taxon>Vertebrata</taxon>
        <taxon>Euteleostomi</taxon>
        <taxon>Mammalia</taxon>
        <taxon>Eutheria</taxon>
        <taxon>Euarchontoglires</taxon>
        <taxon>Glires</taxon>
        <taxon>Rodentia</taxon>
        <taxon>Hystricomorpha</taxon>
        <taxon>Caviidae</taxon>
        <taxon>Cavia</taxon>
    </lineage>
</organism>
<evidence type="ECO:0000313" key="6">
    <source>
        <dbReference type="Proteomes" id="UP000005447"/>
    </source>
</evidence>
<dbReference type="eggNOG" id="KOG2378">
    <property type="taxonomic scope" value="Eukaryota"/>
</dbReference>
<dbReference type="PANTHER" id="PTHR23113:SF230">
    <property type="entry name" value="RAP GUANINE NUCLEOTIDE EXCHANGE FACTOR-LIKE 1"/>
    <property type="match status" value="1"/>
</dbReference>
<dbReference type="InterPro" id="IPR036964">
    <property type="entry name" value="RASGEF_cat_dom_sf"/>
</dbReference>
<dbReference type="PANTHER" id="PTHR23113">
    <property type="entry name" value="GUANINE NUCLEOTIDE EXCHANGE FACTOR"/>
    <property type="match status" value="1"/>
</dbReference>
<dbReference type="FunFam" id="3.10.20.90:FF:000038">
    <property type="entry name" value="Rap guanine nucleotide exchange factor 4"/>
    <property type="match status" value="1"/>
</dbReference>
<dbReference type="InterPro" id="IPR001895">
    <property type="entry name" value="RASGEF_cat_dom"/>
</dbReference>
<dbReference type="OrthoDB" id="21144at2759"/>
<dbReference type="InterPro" id="IPR029071">
    <property type="entry name" value="Ubiquitin-like_domsf"/>
</dbReference>
<reference evidence="5" key="3">
    <citation type="submission" date="2025-09" db="UniProtKB">
        <authorList>
            <consortium name="Ensembl"/>
        </authorList>
    </citation>
    <scope>IDENTIFICATION</scope>
    <source>
        <strain evidence="5">2N</strain>
    </source>
</reference>
<feature type="compositionally biased region" description="Low complexity" evidence="3">
    <location>
        <begin position="101"/>
        <end position="119"/>
    </location>
</feature>
<evidence type="ECO:0000256" key="1">
    <source>
        <dbReference type="ARBA" id="ARBA00022658"/>
    </source>
</evidence>
<protein>
    <submittedName>
        <fullName evidence="5">Rap guanine nucleotide exchange factor like 1</fullName>
    </submittedName>
</protein>
<feature type="compositionally biased region" description="Gly residues" evidence="3">
    <location>
        <begin position="23"/>
        <end position="38"/>
    </location>
</feature>
<name>A0A286XZX4_CAVPO</name>
<dbReference type="GO" id="GO:0005886">
    <property type="term" value="C:plasma membrane"/>
    <property type="evidence" value="ECO:0007669"/>
    <property type="project" value="TreeGrafter"/>
</dbReference>
<reference evidence="6" key="1">
    <citation type="journal article" date="2011" name="Nature">
        <title>A high-resolution map of human evolutionary constraint using 29 mammals.</title>
        <authorList>
            <person name="Lindblad-Toh K."/>
            <person name="Garber M."/>
            <person name="Zuk O."/>
            <person name="Lin M.F."/>
            <person name="Parker B.J."/>
            <person name="Washietl S."/>
            <person name="Kheradpour P."/>
            <person name="Ernst J."/>
            <person name="Jordan G."/>
            <person name="Mauceli E."/>
            <person name="Ward L.D."/>
            <person name="Lowe C.B."/>
            <person name="Holloway A.K."/>
            <person name="Clamp M."/>
            <person name="Gnerre S."/>
            <person name="Alfoldi J."/>
            <person name="Beal K."/>
            <person name="Chang J."/>
            <person name="Clawson H."/>
            <person name="Cuff J."/>
            <person name="Di Palma F."/>
            <person name="Fitzgerald S."/>
            <person name="Flicek P."/>
            <person name="Guttman M."/>
            <person name="Hubisz M.J."/>
            <person name="Jaffe D.B."/>
            <person name="Jungreis I."/>
            <person name="Kent W.J."/>
            <person name="Kostka D."/>
            <person name="Lara M."/>
            <person name="Martins A.L."/>
            <person name="Massingham T."/>
            <person name="Moltke I."/>
            <person name="Raney B.J."/>
            <person name="Rasmussen M.D."/>
            <person name="Robinson J."/>
            <person name="Stark A."/>
            <person name="Vilella A.J."/>
            <person name="Wen J."/>
            <person name="Xie X."/>
            <person name="Zody M.C."/>
            <person name="Baldwin J."/>
            <person name="Bloom T."/>
            <person name="Chin C.W."/>
            <person name="Heiman D."/>
            <person name="Nicol R."/>
            <person name="Nusbaum C."/>
            <person name="Young S."/>
            <person name="Wilkinson J."/>
            <person name="Worley K.C."/>
            <person name="Kovar C.L."/>
            <person name="Muzny D.M."/>
            <person name="Gibbs R.A."/>
            <person name="Cree A."/>
            <person name="Dihn H.H."/>
            <person name="Fowler G."/>
            <person name="Jhangiani S."/>
            <person name="Joshi V."/>
            <person name="Lee S."/>
            <person name="Lewis L.R."/>
            <person name="Nazareth L.V."/>
            <person name="Okwuonu G."/>
            <person name="Santibanez J."/>
            <person name="Warren W.C."/>
            <person name="Mardis E.R."/>
            <person name="Weinstock G.M."/>
            <person name="Wilson R.K."/>
            <person name="Delehaunty K."/>
            <person name="Dooling D."/>
            <person name="Fronik C."/>
            <person name="Fulton L."/>
            <person name="Fulton B."/>
            <person name="Graves T."/>
            <person name="Minx P."/>
            <person name="Sodergren E."/>
            <person name="Birney E."/>
            <person name="Margulies E.H."/>
            <person name="Herrero J."/>
            <person name="Green E.D."/>
            <person name="Haussler D."/>
            <person name="Siepel A."/>
            <person name="Goldman N."/>
            <person name="Pollard K.S."/>
            <person name="Pedersen J.S."/>
            <person name="Lander E.S."/>
            <person name="Kellis M."/>
        </authorList>
    </citation>
    <scope>NUCLEOTIDE SEQUENCE [LARGE SCALE GENOMIC DNA]</scope>
    <source>
        <strain evidence="6">2N</strain>
    </source>
</reference>
<proteinExistence type="predicted"/>
<accession>A0A286XZX4</accession>
<dbReference type="CDD" id="cd00155">
    <property type="entry name" value="RasGEF"/>
    <property type="match status" value="1"/>
</dbReference>
<dbReference type="KEGG" id="cpoc:100727656"/>
<dbReference type="EMBL" id="AAKN02042393">
    <property type="status" value="NOT_ANNOTATED_CDS"/>
    <property type="molecule type" value="Genomic_DNA"/>
</dbReference>
<keyword evidence="6" id="KW-1185">Reference proteome</keyword>
<dbReference type="PROSITE" id="PS50009">
    <property type="entry name" value="RASGEF_CAT"/>
    <property type="match status" value="1"/>
</dbReference>
<dbReference type="SMART" id="SM00147">
    <property type="entry name" value="RasGEF"/>
    <property type="match status" value="1"/>
</dbReference>
<sequence length="646" mass="72529">MKPLEKFLKKPTSQLAGRAVAAGPGGGPGGRPGGGGGPPGGPRALQRRQSMSRLLLPAFLREPHSDQGLEPPAEEDQAELAGVAEDPGGGGPCWLQLDEVPGPLRSPSSYSSDELSPGEPLTSPPWAPLGAPERPEHLLDRVLERLTSGATRDSGASDILLDDIVLTHSLFLPTEKFLQALHQYFVQAGDLEDPEGLSRKQACLAMLLHFLDTYQGLLQEEESAGHIIKDLYLLIMKDESLYQDLREDTLRLHQLVETAELKIPEDSQPPSRQVKPLFRHFRRIDSCLQTRVAFRGSDEIFCRVYMPDHSYVTIRSRLSASVQDILGSVTEKLQYSEEPAGREETLILVAVASSGEKVLLQPNEDCVFTTLGINSHLFACTRDSYEALVPLPEEIQVSPGDTEIHRVEPEDVANHLTAFHWELFRCVHELEFVDYVFHGERGRRETANLELLLQRCSEVTHWVATEVLLCEALSKRAQLLKKFIKIAAICKQNQDLLSFYAVVMGLDNAAVSRLRLTWEKLPGKFKNLFRKFENLTDPCRNHKSYREVLSKMKPPVIPFVPLILKDLTFLHESSKTLVDGLVNLEKLHSVAEKVRTIRKYRSRPLCLDMEASPHHLQTKAYVRQFQVIDNQNLLFDLSYKLEANSQ</sequence>
<feature type="domain" description="Ras-GEF" evidence="4">
    <location>
        <begin position="408"/>
        <end position="644"/>
    </location>
</feature>
<dbReference type="Ensembl" id="ENSCPOT00000047547.1">
    <property type="protein sequence ID" value="ENSCPOP00000030858.1"/>
    <property type="gene ID" value="ENSCPOG00000030072.1"/>
</dbReference>
<dbReference type="GeneTree" id="ENSGT00940000160144"/>
<dbReference type="GO" id="GO:0050714">
    <property type="term" value="P:positive regulation of protein secretion"/>
    <property type="evidence" value="ECO:0007669"/>
    <property type="project" value="UniProtKB-ARBA"/>
</dbReference>
<evidence type="ECO:0000256" key="2">
    <source>
        <dbReference type="PROSITE-ProRule" id="PRU00168"/>
    </source>
</evidence>
<dbReference type="Bgee" id="ENSCPOG00000030072">
    <property type="expression patterns" value="Expressed in frontal cortex and 7 other cell types or tissues"/>
</dbReference>